<organism evidence="5 6">
    <name type="scientific">Phanerochaete sordida</name>
    <dbReference type="NCBI Taxonomy" id="48140"/>
    <lineage>
        <taxon>Eukaryota</taxon>
        <taxon>Fungi</taxon>
        <taxon>Dikarya</taxon>
        <taxon>Basidiomycota</taxon>
        <taxon>Agaricomycotina</taxon>
        <taxon>Agaricomycetes</taxon>
        <taxon>Polyporales</taxon>
        <taxon>Phanerochaetaceae</taxon>
        <taxon>Phanerochaete</taxon>
    </lineage>
</organism>
<evidence type="ECO:0000259" key="4">
    <source>
        <dbReference type="PROSITE" id="PS50097"/>
    </source>
</evidence>
<feature type="compositionally biased region" description="Low complexity" evidence="3">
    <location>
        <begin position="1268"/>
        <end position="1291"/>
    </location>
</feature>
<dbReference type="Pfam" id="PF00651">
    <property type="entry name" value="BTB"/>
    <property type="match status" value="1"/>
</dbReference>
<feature type="compositionally biased region" description="Low complexity" evidence="3">
    <location>
        <begin position="1322"/>
        <end position="1337"/>
    </location>
</feature>
<keyword evidence="6" id="KW-1185">Reference proteome</keyword>
<evidence type="ECO:0000256" key="1">
    <source>
        <dbReference type="ARBA" id="ARBA00022737"/>
    </source>
</evidence>
<feature type="region of interest" description="Disordered" evidence="3">
    <location>
        <begin position="1467"/>
        <end position="1552"/>
    </location>
</feature>
<proteinExistence type="predicted"/>
<dbReference type="PANTHER" id="PTHR22872:SF2">
    <property type="entry name" value="INHIBITOR OF BRUTON TYROSINE KINASE"/>
    <property type="match status" value="1"/>
</dbReference>
<feature type="domain" description="BTB" evidence="4">
    <location>
        <begin position="967"/>
        <end position="1040"/>
    </location>
</feature>
<feature type="compositionally biased region" description="Low complexity" evidence="3">
    <location>
        <begin position="271"/>
        <end position="309"/>
    </location>
</feature>
<feature type="region of interest" description="Disordered" evidence="3">
    <location>
        <begin position="27"/>
        <end position="47"/>
    </location>
</feature>
<evidence type="ECO:0000313" key="6">
    <source>
        <dbReference type="Proteomes" id="UP000703269"/>
    </source>
</evidence>
<dbReference type="InterPro" id="IPR011333">
    <property type="entry name" value="SKP1/BTB/POZ_sf"/>
</dbReference>
<reference evidence="5 6" key="1">
    <citation type="submission" date="2021-08" db="EMBL/GenBank/DDBJ databases">
        <title>Draft Genome Sequence of Phanerochaete sordida strain YK-624.</title>
        <authorList>
            <person name="Mori T."/>
            <person name="Dohra H."/>
            <person name="Suzuki T."/>
            <person name="Kawagishi H."/>
            <person name="Hirai H."/>
        </authorList>
    </citation>
    <scope>NUCLEOTIDE SEQUENCE [LARGE SCALE GENOMIC DNA]</scope>
    <source>
        <strain evidence="5 6">YK-624</strain>
    </source>
</reference>
<feature type="region of interest" description="Disordered" evidence="3">
    <location>
        <begin position="702"/>
        <end position="729"/>
    </location>
</feature>
<dbReference type="OrthoDB" id="1893551at2759"/>
<dbReference type="InterPro" id="IPR051625">
    <property type="entry name" value="Signaling_Regulatory_Domain"/>
</dbReference>
<feature type="region of interest" description="Disordered" evidence="3">
    <location>
        <begin position="1267"/>
        <end position="1382"/>
    </location>
</feature>
<dbReference type="Proteomes" id="UP000703269">
    <property type="component" value="Unassembled WGS sequence"/>
</dbReference>
<dbReference type="PANTHER" id="PTHR22872">
    <property type="entry name" value="BTK-BINDING PROTEIN-RELATED"/>
    <property type="match status" value="1"/>
</dbReference>
<feature type="compositionally biased region" description="Basic and acidic residues" evidence="3">
    <location>
        <begin position="1434"/>
        <end position="1446"/>
    </location>
</feature>
<dbReference type="Pfam" id="PF12796">
    <property type="entry name" value="Ank_2"/>
    <property type="match status" value="1"/>
</dbReference>
<dbReference type="InterPro" id="IPR000408">
    <property type="entry name" value="Reg_chr_condens"/>
</dbReference>
<gene>
    <name evidence="5" type="ORF">PsYK624_099430</name>
</gene>
<keyword evidence="1" id="KW-0677">Repeat</keyword>
<dbReference type="SUPFAM" id="SSF48403">
    <property type="entry name" value="Ankyrin repeat"/>
    <property type="match status" value="1"/>
</dbReference>
<dbReference type="PROSITE" id="PS50097">
    <property type="entry name" value="BTB"/>
    <property type="match status" value="1"/>
</dbReference>
<feature type="compositionally biased region" description="Low complexity" evidence="3">
    <location>
        <begin position="1467"/>
        <end position="1481"/>
    </location>
</feature>
<evidence type="ECO:0000256" key="3">
    <source>
        <dbReference type="SAM" id="MobiDB-lite"/>
    </source>
</evidence>
<dbReference type="InterPro" id="IPR036770">
    <property type="entry name" value="Ankyrin_rpt-contain_sf"/>
</dbReference>
<accession>A0A9P3GFA9</accession>
<dbReference type="EMBL" id="BPQB01000035">
    <property type="protein sequence ID" value="GJE93782.1"/>
    <property type="molecule type" value="Genomic_DNA"/>
</dbReference>
<dbReference type="CDD" id="cd18186">
    <property type="entry name" value="BTB_POZ_ZBTB_KLHL-like"/>
    <property type="match status" value="2"/>
</dbReference>
<sequence length="1552" mass="165188">MSVLHTYFHRRDQQAFQRAIDAAIRASSHSSSGAPSSSLGRSLSGSPPAHASGSAVLDINARDGLGRTVLHLACSSAHASAPTYVRLVLAHPHVQVNAPDAESHWTPLHRALYAGNVAAALLLLQRPDVDVHAKDWEGYTPYDVWNSSIEGTKPDAPLRRDAEADEDDEIDAELYVWGSNRNAGLGVGDADDRAFPELVQFDRDRDQQSRAGGTISDRFRAVKVRGVGMARFHTAIVTSESRTNVRVCGFGSGARLGSGIYTTTYTPTTLAGLPTSSSASSSGYTTPARPPITSRSLSSSSSKSRTSLSDPQRIVAVAAGQDHTLMLTAAGEVWSWGNNRSSVLGYVIDPTDESYECASTDKKGAEKAAWQDKSDATLLQPSPRKVQGQLKGRHVRAISACRTASACVTEDGEVLTWGVNNGQLGYDRVAHPVQILPRIVTKVSQPVLEVTITDTSTALLLNTHDVLLLHANGSHRLAFPALAFPNTIAAYRPPQAARNAAIDKVVATELAASASAGARESAMFAALSRNGELFTWVVAAPEPAGAAAKERDRGERDRGEKDRERERREVVRPQRVWALRKKFSAVRDVALGADGSIVVCTEAGHVFLRSRSPASSASAAPADEGGAGKAFKFARVPCLQRVVRVYANSTGAFAALRVDARVDEVCVEGRTLREEIEGVVPWFGPPADGRRQGREAVSVLGVGVRVDGDEDGDGERERPRDVEDGEDDPAVLRDQVALAALLMLLDTHAQAVKASRALPGEAPLPSPLSGTSEGAHGADLLVHVLGGTEPRIPAHRAILGARSAVLRAVLAGKACEVKVSGGAAIRIALAKDKEKDKERERRSDDGSHPCPWRTPARLTVAGAHPLSVLLLLRYLYADDLVAVWDWRIGGAPALTPAFARLKVRPAQLKTELQALADALALPAMAAALEGAFRRDVAPTLARDLGAVAAEVCEADVREVEERDALRPDVVLLLADREVPAHGAVLRARSPFFAAFFGEPAWTARRWTPERTIRVDLRHMRWREVQYVLRYLYGAEEEVFDDMEDVGSADELVDAVFGVMAVANELLLDRMVLLCSRIIQQRITIANATFILADASLFHATALVQSVQAYIARNLETLLEHRLLDALPPDLVKQLAAAVRAAQARKAPVARTGALAAAALARHAAWAAQQDWPSPVVRSAQPRPPPVRTRPAPEPARPAEKRRGVVEVVDDEVFMMDGVDAIPPLSLSAPVQPARAAPVVGGAPEKVGGWKVPGAAPKADMKAIMAETAASGSRPAPASSSVPRSSAASEAANWRTPQRKTSATLLADSAARTPAGGSPWKPVPSVSSAALAAGGSPVQTPPMTPTMRATRTRDEGPPAPRPGMGPVFAPSRQAAKQKGTASPMRRTASNAAAWTLPPVQPSVQPSPAPAAAPSFVAIQELQREQGGRGKARTRSLKEIQAEEAARRVEEEFLEWWAAEEVRLRAEEAGAAPLAASAEAGAARKPKGRRREGAKDGARKPAGDGTRKPAGEGAKERKDVAGPAEGSAPNTPRRRRRPGPGTNSKAEGAQAKTE</sequence>
<dbReference type="Pfam" id="PF13540">
    <property type="entry name" value="RCC1_2"/>
    <property type="match status" value="1"/>
</dbReference>
<dbReference type="Gene3D" id="3.30.710.10">
    <property type="entry name" value="Potassium Channel Kv1.1, Chain A"/>
    <property type="match status" value="2"/>
</dbReference>
<dbReference type="InterPro" id="IPR000210">
    <property type="entry name" value="BTB/POZ_dom"/>
</dbReference>
<feature type="repeat" description="RCC1" evidence="2">
    <location>
        <begin position="412"/>
        <end position="463"/>
    </location>
</feature>
<dbReference type="SMART" id="SM00225">
    <property type="entry name" value="BTB"/>
    <property type="match status" value="2"/>
</dbReference>
<protein>
    <recommendedName>
        <fullName evidence="4">BTB domain-containing protein</fullName>
    </recommendedName>
</protein>
<evidence type="ECO:0000313" key="5">
    <source>
        <dbReference type="EMBL" id="GJE93782.1"/>
    </source>
</evidence>
<feature type="compositionally biased region" description="Pro residues" evidence="3">
    <location>
        <begin position="1181"/>
        <end position="1195"/>
    </location>
</feature>
<dbReference type="SUPFAM" id="SSF50985">
    <property type="entry name" value="RCC1/BLIP-II"/>
    <property type="match status" value="1"/>
</dbReference>
<evidence type="ECO:0000256" key="2">
    <source>
        <dbReference type="PROSITE-ProRule" id="PRU00235"/>
    </source>
</evidence>
<feature type="region of interest" description="Disordered" evidence="3">
    <location>
        <begin position="834"/>
        <end position="853"/>
    </location>
</feature>
<feature type="region of interest" description="Disordered" evidence="3">
    <location>
        <begin position="1421"/>
        <end position="1446"/>
    </location>
</feature>
<name>A0A9P3GFA9_9APHY</name>
<dbReference type="InterPro" id="IPR009091">
    <property type="entry name" value="RCC1/BLIP-II"/>
</dbReference>
<dbReference type="Gene3D" id="2.130.10.30">
    <property type="entry name" value="Regulator of chromosome condensation 1/beta-lactamase-inhibitor protein II"/>
    <property type="match status" value="1"/>
</dbReference>
<dbReference type="PRINTS" id="PR00633">
    <property type="entry name" value="RCCNDNSATION"/>
</dbReference>
<dbReference type="PROSITE" id="PS50012">
    <property type="entry name" value="RCC1_3"/>
    <property type="match status" value="2"/>
</dbReference>
<feature type="region of interest" description="Disordered" evidence="3">
    <location>
        <begin position="545"/>
        <end position="569"/>
    </location>
</feature>
<feature type="repeat" description="RCC1" evidence="2">
    <location>
        <begin position="172"/>
        <end position="240"/>
    </location>
</feature>
<feature type="compositionally biased region" description="Basic and acidic residues" evidence="3">
    <location>
        <begin position="1489"/>
        <end position="1518"/>
    </location>
</feature>
<dbReference type="PROSITE" id="PS00626">
    <property type="entry name" value="RCC1_2"/>
    <property type="match status" value="1"/>
</dbReference>
<feature type="compositionally biased region" description="Polar residues" evidence="3">
    <location>
        <begin position="1294"/>
        <end position="1303"/>
    </location>
</feature>
<feature type="region of interest" description="Disordered" evidence="3">
    <location>
        <begin position="1170"/>
        <end position="1201"/>
    </location>
</feature>
<dbReference type="Gene3D" id="1.25.40.20">
    <property type="entry name" value="Ankyrin repeat-containing domain"/>
    <property type="match status" value="1"/>
</dbReference>
<feature type="compositionally biased region" description="Basic and acidic residues" evidence="3">
    <location>
        <begin position="834"/>
        <end position="847"/>
    </location>
</feature>
<dbReference type="SUPFAM" id="SSF54695">
    <property type="entry name" value="POZ domain"/>
    <property type="match status" value="1"/>
</dbReference>
<comment type="caution">
    <text evidence="5">The sequence shown here is derived from an EMBL/GenBank/DDBJ whole genome shotgun (WGS) entry which is preliminary data.</text>
</comment>
<feature type="compositionally biased region" description="Basic and acidic residues" evidence="3">
    <location>
        <begin position="548"/>
        <end position="569"/>
    </location>
</feature>
<dbReference type="InterPro" id="IPR002110">
    <property type="entry name" value="Ankyrin_rpt"/>
</dbReference>
<feature type="region of interest" description="Disordered" evidence="3">
    <location>
        <begin position="271"/>
        <end position="312"/>
    </location>
</feature>